<accession>A0ABP8ZH88</accession>
<evidence type="ECO:0008006" key="3">
    <source>
        <dbReference type="Google" id="ProtNLM"/>
    </source>
</evidence>
<name>A0ABP8ZH88_9ACTN</name>
<evidence type="ECO:0000313" key="2">
    <source>
        <dbReference type="Proteomes" id="UP001500822"/>
    </source>
</evidence>
<keyword evidence="2" id="KW-1185">Reference proteome</keyword>
<reference evidence="2" key="1">
    <citation type="journal article" date="2019" name="Int. J. Syst. Evol. Microbiol.">
        <title>The Global Catalogue of Microorganisms (GCM) 10K type strain sequencing project: providing services to taxonomists for standard genome sequencing and annotation.</title>
        <authorList>
            <consortium name="The Broad Institute Genomics Platform"/>
            <consortium name="The Broad Institute Genome Sequencing Center for Infectious Disease"/>
            <person name="Wu L."/>
            <person name="Ma J."/>
        </authorList>
    </citation>
    <scope>NUCLEOTIDE SEQUENCE [LARGE SCALE GENOMIC DNA]</scope>
    <source>
        <strain evidence="2">JCM 18077</strain>
    </source>
</reference>
<dbReference type="EMBL" id="BAABIE010000016">
    <property type="protein sequence ID" value="GAA4756338.1"/>
    <property type="molecule type" value="Genomic_DNA"/>
</dbReference>
<gene>
    <name evidence="1" type="ORF">GCM10023217_30280</name>
</gene>
<protein>
    <recommendedName>
        <fullName evidence="3">XRE family transcriptional regulator</fullName>
    </recommendedName>
</protein>
<dbReference type="Proteomes" id="UP001500822">
    <property type="component" value="Unassembled WGS sequence"/>
</dbReference>
<proteinExistence type="predicted"/>
<sequence>MIEMNATTRDMYAEVDTEMFSRALRRSRMSYQELADEASLNLRRIARAERRRRRGGVPETISKALIGQFATGAAKTTHELRGIAIEEALGMSPGDLFVPVVVRGTRTTQRQTA</sequence>
<organism evidence="1 2">
    <name type="scientific">Gordonia alkaliphila</name>
    <dbReference type="NCBI Taxonomy" id="1053547"/>
    <lineage>
        <taxon>Bacteria</taxon>
        <taxon>Bacillati</taxon>
        <taxon>Actinomycetota</taxon>
        <taxon>Actinomycetes</taxon>
        <taxon>Mycobacteriales</taxon>
        <taxon>Gordoniaceae</taxon>
        <taxon>Gordonia</taxon>
    </lineage>
</organism>
<comment type="caution">
    <text evidence="1">The sequence shown here is derived from an EMBL/GenBank/DDBJ whole genome shotgun (WGS) entry which is preliminary data.</text>
</comment>
<evidence type="ECO:0000313" key="1">
    <source>
        <dbReference type="EMBL" id="GAA4756338.1"/>
    </source>
</evidence>